<keyword evidence="2" id="KW-1185">Reference proteome</keyword>
<dbReference type="Proteomes" id="UP000238304">
    <property type="component" value="Chromosome"/>
</dbReference>
<organism evidence="1 2">
    <name type="scientific">Bacteroides zoogleoformans</name>
    <dbReference type="NCBI Taxonomy" id="28119"/>
    <lineage>
        <taxon>Bacteria</taxon>
        <taxon>Pseudomonadati</taxon>
        <taxon>Bacteroidota</taxon>
        <taxon>Bacteroidia</taxon>
        <taxon>Bacteroidales</taxon>
        <taxon>Bacteroidaceae</taxon>
        <taxon>Bacteroides</taxon>
    </lineage>
</organism>
<proteinExistence type="predicted"/>
<dbReference type="RefSeq" id="WP_106041285.1">
    <property type="nucleotide sequence ID" value="NZ_CALHZC010000061.1"/>
</dbReference>
<reference evidence="1 2" key="1">
    <citation type="submission" date="2018-02" db="EMBL/GenBank/DDBJ databases">
        <authorList>
            <person name="Holder M.E."/>
            <person name="Ajami N.J."/>
            <person name="Petrosino J.F."/>
        </authorList>
    </citation>
    <scope>NUCLEOTIDE SEQUENCE [LARGE SCALE GENOMIC DNA]</scope>
    <source>
        <strain evidence="1 2">ATCC 33285</strain>
    </source>
</reference>
<protein>
    <submittedName>
        <fullName evidence="1">Uncharacterized protein</fullName>
    </submittedName>
</protein>
<dbReference type="EMBL" id="CP027231">
    <property type="protein sequence ID" value="AVM52986.1"/>
    <property type="molecule type" value="Genomic_DNA"/>
</dbReference>
<gene>
    <name evidence="1" type="ORF">C4H11_08595</name>
</gene>
<sequence length="78" mass="9223">MDKIVILHFVSALHFLHTYKHEVGVEKILFDYTSGDKDKILEQFRCLSCRKRRPLGENTLNHRGILQDKLYFCGMIKN</sequence>
<name>A0ABM6T896_9BACE</name>
<evidence type="ECO:0000313" key="1">
    <source>
        <dbReference type="EMBL" id="AVM52986.1"/>
    </source>
</evidence>
<evidence type="ECO:0000313" key="2">
    <source>
        <dbReference type="Proteomes" id="UP000238304"/>
    </source>
</evidence>
<accession>A0ABM6T896</accession>